<gene>
    <name evidence="3" type="ORF">Q0N40_10180</name>
</gene>
<keyword evidence="1" id="KW-0732">Signal</keyword>
<sequence>MTRLKTRVKVIAATAIVSAVAAVGVLATSGNFEAKADDGNYVSFGDSIPSNPTQIQLSAQANDQLRSQLNIPEVAPGHCALGKDNFPNRIGHDTGIETNNYACAASPAAAEHPHNFRAQVDAALHEGKLNNNTRLVSVFFGFNDVYQNANLPFEEHKALFVNTMADQINRVRQAAPNARIVVGGYPDLTDGNNNICPTNLFGVAGHVYGGGWAPVQDFVRDWQRSAAEKAGVPYLDMMAEINAANNNNGCTDNPHRLSASLVDDQEHNLWGHLTADGNQFYADKVRSYMA</sequence>
<evidence type="ECO:0000313" key="3">
    <source>
        <dbReference type="EMBL" id="WPF24866.1"/>
    </source>
</evidence>
<dbReference type="Gene3D" id="3.40.50.1110">
    <property type="entry name" value="SGNH hydrolase"/>
    <property type="match status" value="2"/>
</dbReference>
<feature type="signal peptide" evidence="1">
    <location>
        <begin position="1"/>
        <end position="21"/>
    </location>
</feature>
<name>A0AAU0PYI9_9CORY</name>
<dbReference type="InterPro" id="IPR013830">
    <property type="entry name" value="SGNH_hydro"/>
</dbReference>
<proteinExistence type="predicted"/>
<organism evidence="3 4">
    <name type="scientific">Corynebacterium pseudokroppenstedtii</name>
    <dbReference type="NCBI Taxonomy" id="2804917"/>
    <lineage>
        <taxon>Bacteria</taxon>
        <taxon>Bacillati</taxon>
        <taxon>Actinomycetota</taxon>
        <taxon>Actinomycetes</taxon>
        <taxon>Mycobacteriales</taxon>
        <taxon>Corynebacteriaceae</taxon>
        <taxon>Corynebacterium</taxon>
    </lineage>
</organism>
<dbReference type="KEGG" id="cpsk:Q0N40_10180"/>
<dbReference type="AlphaFoldDB" id="A0AAU0PYI9"/>
<keyword evidence="4" id="KW-1185">Reference proteome</keyword>
<evidence type="ECO:0000256" key="1">
    <source>
        <dbReference type="SAM" id="SignalP"/>
    </source>
</evidence>
<feature type="chain" id="PRO_5043625259" evidence="1">
    <location>
        <begin position="22"/>
        <end position="290"/>
    </location>
</feature>
<reference evidence="3 4" key="1">
    <citation type="submission" date="2023-10" db="EMBL/GenBank/DDBJ databases">
        <title>complete genome sequence of Corynebacterium pseudokroppenstedtii P15-C1.</title>
        <authorList>
            <person name="Bruggemann H."/>
            <person name="Poehlein A."/>
        </authorList>
    </citation>
    <scope>NUCLEOTIDE SEQUENCE [LARGE SCALE GENOMIC DNA]</scope>
    <source>
        <strain evidence="3 4">P15_C1</strain>
    </source>
</reference>
<dbReference type="InterPro" id="IPR036514">
    <property type="entry name" value="SGNH_hydro_sf"/>
</dbReference>
<dbReference type="SUPFAM" id="SSF52266">
    <property type="entry name" value="SGNH hydrolase"/>
    <property type="match status" value="1"/>
</dbReference>
<protein>
    <submittedName>
        <fullName evidence="3">GDSL-type esterase/lipase family protein</fullName>
    </submittedName>
</protein>
<accession>A0AAU0PYI9</accession>
<dbReference type="RefSeq" id="WP_221923901.1">
    <property type="nucleotide sequence ID" value="NZ_CP137757.1"/>
</dbReference>
<dbReference type="Proteomes" id="UP001174314">
    <property type="component" value="Chromosome"/>
</dbReference>
<evidence type="ECO:0000313" key="4">
    <source>
        <dbReference type="Proteomes" id="UP001174314"/>
    </source>
</evidence>
<dbReference type="EMBL" id="CP137757">
    <property type="protein sequence ID" value="WPF24866.1"/>
    <property type="molecule type" value="Genomic_DNA"/>
</dbReference>
<feature type="domain" description="SGNH hydrolase-type esterase" evidence="2">
    <location>
        <begin position="78"/>
        <end position="279"/>
    </location>
</feature>
<dbReference type="Pfam" id="PF13472">
    <property type="entry name" value="Lipase_GDSL_2"/>
    <property type="match status" value="1"/>
</dbReference>
<evidence type="ECO:0000259" key="2">
    <source>
        <dbReference type="Pfam" id="PF13472"/>
    </source>
</evidence>